<dbReference type="GO" id="GO:0004722">
    <property type="term" value="F:protein serine/threonine phosphatase activity"/>
    <property type="evidence" value="ECO:0007669"/>
    <property type="project" value="InterPro"/>
</dbReference>
<dbReference type="OrthoDB" id="343114at2759"/>
<dbReference type="InterPro" id="IPR001932">
    <property type="entry name" value="PPM-type_phosphatase-like_dom"/>
</dbReference>
<dbReference type="PANTHER" id="PTHR13832">
    <property type="entry name" value="PROTEIN PHOSPHATASE 2C"/>
    <property type="match status" value="1"/>
</dbReference>
<evidence type="ECO:0000313" key="5">
    <source>
        <dbReference type="Proteomes" id="UP000541249"/>
    </source>
</evidence>
<dbReference type="SUPFAM" id="SSF81606">
    <property type="entry name" value="PP2C-like"/>
    <property type="match status" value="1"/>
</dbReference>
<dbReference type="EMBL" id="VZZY01025853">
    <property type="protein sequence ID" value="NXW66677.1"/>
    <property type="molecule type" value="Genomic_DNA"/>
</dbReference>
<feature type="region of interest" description="Disordered" evidence="2">
    <location>
        <begin position="275"/>
        <end position="296"/>
    </location>
</feature>
<comment type="caution">
    <text evidence="4">The sequence shown here is derived from an EMBL/GenBank/DDBJ whole genome shotgun (WGS) entry which is preliminary data.</text>
</comment>
<dbReference type="PROSITE" id="PS51746">
    <property type="entry name" value="PPM_2"/>
    <property type="match status" value="1"/>
</dbReference>
<feature type="non-terminal residue" evidence="4">
    <location>
        <position position="573"/>
    </location>
</feature>
<keyword evidence="5" id="KW-1185">Reference proteome</keyword>
<proteinExistence type="inferred from homology"/>
<dbReference type="SMART" id="SM00332">
    <property type="entry name" value="PP2Cc"/>
    <property type="match status" value="1"/>
</dbReference>
<comment type="similarity">
    <text evidence="1">Belongs to the PP2C family.</text>
</comment>
<dbReference type="Gene3D" id="3.60.40.10">
    <property type="entry name" value="PPM-type phosphatase domain"/>
    <property type="match status" value="1"/>
</dbReference>
<sequence length="573" mass="63833">IAPENDNSKTISIFCSACQQMIYPHHLLYHKKTHKALTLLGFDSPQTKTDNKTLLAQRQKLLSKLTKIPKYSETHRQKIDYSFEFLIDNHTPVSCCDLPNSNNPSTFKKVRNSLIKALSICQDKNSTWQADMEDRIIVLDNYGNRSDTCFLGLVDGCHGATAAETVAAELPLLFLDQLAQTDSSYKMSKDEQQILDSFATVIKADYREKDKVFSDKPGNDETNTTNTYKWIHKAYAKSFWRMDRLLRLGRNEVSKVRWSGCSAVTCLVERIPREETDATAEEERKPFENNTHSPSARTAKGVAGLLHIANIGNAHAVLCKNGKSHCLSKEHSTSNLNERKRVLQNGGRISTNEPDGLVEGYLRTTRGLGHHGDPVLKRSVIPVPHTLSVPVDDTCQFLILASNGLWEVLDYNEVLTLTLTTFTHYLRIYECVQQNGTSPFVCRYLMPLAEENLNDSKAINDLQDGTEILHSSKGIFLTDSKGNLKQNKPNYAGQELLKTVPPVGSTPSPSQFEVDTKTYLSNCESPSAGRGRVTPETLYDKAASYISEQLVKTALAAGSRDNITILVALLSGC</sequence>
<feature type="non-terminal residue" evidence="4">
    <location>
        <position position="1"/>
    </location>
</feature>
<dbReference type="InterPro" id="IPR015655">
    <property type="entry name" value="PP2C"/>
</dbReference>
<dbReference type="PANTHER" id="PTHR13832:SF837">
    <property type="entry name" value="PROTEIN PHOSPHATASE 2C-LIKE DOMAIN-CONTAINING PROTEIN 1"/>
    <property type="match status" value="1"/>
</dbReference>
<evidence type="ECO:0000256" key="2">
    <source>
        <dbReference type="SAM" id="MobiDB-lite"/>
    </source>
</evidence>
<evidence type="ECO:0000259" key="3">
    <source>
        <dbReference type="PROSITE" id="PS51746"/>
    </source>
</evidence>
<reference evidence="4 5" key="1">
    <citation type="submission" date="2019-09" db="EMBL/GenBank/DDBJ databases">
        <title>Bird 10,000 Genomes (B10K) Project - Family phase.</title>
        <authorList>
            <person name="Zhang G."/>
        </authorList>
    </citation>
    <scope>NUCLEOTIDE SEQUENCE [LARGE SCALE GENOMIC DNA]</scope>
    <source>
        <strain evidence="4">B10K-DU-002-51</strain>
        <tissue evidence="4">Muscle</tissue>
    </source>
</reference>
<dbReference type="Proteomes" id="UP000541249">
    <property type="component" value="Unassembled WGS sequence"/>
</dbReference>
<protein>
    <submittedName>
        <fullName evidence="4">PP2D1 protein</fullName>
    </submittedName>
</protein>
<accession>A0A7L4DY65</accession>
<evidence type="ECO:0000256" key="1">
    <source>
        <dbReference type="ARBA" id="ARBA00006702"/>
    </source>
</evidence>
<dbReference type="InterPro" id="IPR036457">
    <property type="entry name" value="PPM-type-like_dom_sf"/>
</dbReference>
<feature type="domain" description="PPM-type phosphatase" evidence="3">
    <location>
        <begin position="117"/>
        <end position="570"/>
    </location>
</feature>
<dbReference type="CDD" id="cd00143">
    <property type="entry name" value="PP2Cc"/>
    <property type="match status" value="1"/>
</dbReference>
<dbReference type="AlphaFoldDB" id="A0A7L4DY65"/>
<dbReference type="Pfam" id="PF00481">
    <property type="entry name" value="PP2C"/>
    <property type="match status" value="1"/>
</dbReference>
<organism evidence="4 5">
    <name type="scientific">Eurystomus gularis</name>
    <dbReference type="NCBI Taxonomy" id="325343"/>
    <lineage>
        <taxon>Eukaryota</taxon>
        <taxon>Metazoa</taxon>
        <taxon>Chordata</taxon>
        <taxon>Craniata</taxon>
        <taxon>Vertebrata</taxon>
        <taxon>Euteleostomi</taxon>
        <taxon>Archelosauria</taxon>
        <taxon>Archosauria</taxon>
        <taxon>Dinosauria</taxon>
        <taxon>Saurischia</taxon>
        <taxon>Theropoda</taxon>
        <taxon>Coelurosauria</taxon>
        <taxon>Aves</taxon>
        <taxon>Neognathae</taxon>
        <taxon>Neoaves</taxon>
        <taxon>Telluraves</taxon>
        <taxon>Coraciimorphae</taxon>
        <taxon>Coraciiformes</taxon>
        <taxon>Coraciidae</taxon>
        <taxon>Eurystomus</taxon>
    </lineage>
</organism>
<evidence type="ECO:0000313" key="4">
    <source>
        <dbReference type="EMBL" id="NXW66677.1"/>
    </source>
</evidence>
<name>A0A7L4DY65_9AVES</name>
<gene>
    <name evidence="4" type="primary">Pp2d1</name>
    <name evidence="4" type="ORF">EURGUL_R12932</name>
</gene>
<feature type="compositionally biased region" description="Basic and acidic residues" evidence="2">
    <location>
        <begin position="275"/>
        <end position="287"/>
    </location>
</feature>